<dbReference type="Pfam" id="PF00389">
    <property type="entry name" value="2-Hacid_dh"/>
    <property type="match status" value="1"/>
</dbReference>
<dbReference type="InterPro" id="IPR058205">
    <property type="entry name" value="D-LDH-like"/>
</dbReference>
<organism evidence="7 8">
    <name type="scientific">Yoonia maricola</name>
    <dbReference type="NCBI Taxonomy" id="420999"/>
    <lineage>
        <taxon>Bacteria</taxon>
        <taxon>Pseudomonadati</taxon>
        <taxon>Pseudomonadota</taxon>
        <taxon>Alphaproteobacteria</taxon>
        <taxon>Rhodobacterales</taxon>
        <taxon>Paracoccaceae</taxon>
        <taxon>Yoonia</taxon>
    </lineage>
</organism>
<dbReference type="SUPFAM" id="SSF52283">
    <property type="entry name" value="Formate/glycerate dehydrogenase catalytic domain-like"/>
    <property type="match status" value="1"/>
</dbReference>
<dbReference type="PROSITE" id="PS00065">
    <property type="entry name" value="D_2_HYDROXYACID_DH_1"/>
    <property type="match status" value="1"/>
</dbReference>
<dbReference type="InterPro" id="IPR036291">
    <property type="entry name" value="NAD(P)-bd_dom_sf"/>
</dbReference>
<dbReference type="CDD" id="cd12183">
    <property type="entry name" value="LDH_like_2"/>
    <property type="match status" value="1"/>
</dbReference>
<feature type="domain" description="D-isomer specific 2-hydroxyacid dehydrogenase NAD-binding" evidence="6">
    <location>
        <begin position="109"/>
        <end position="296"/>
    </location>
</feature>
<gene>
    <name evidence="7" type="ORF">BC777_0588</name>
</gene>
<dbReference type="Pfam" id="PF02826">
    <property type="entry name" value="2-Hacid_dh_C"/>
    <property type="match status" value="1"/>
</dbReference>
<dbReference type="Proteomes" id="UP000228531">
    <property type="component" value="Unassembled WGS sequence"/>
</dbReference>
<reference evidence="7 8" key="1">
    <citation type="submission" date="2017-11" db="EMBL/GenBank/DDBJ databases">
        <title>Genomic Encyclopedia of Archaeal and Bacterial Type Strains, Phase II (KMG-II): From Individual Species to Whole Genera.</title>
        <authorList>
            <person name="Goeker M."/>
        </authorList>
    </citation>
    <scope>NUCLEOTIDE SEQUENCE [LARGE SCALE GENOMIC DNA]</scope>
    <source>
        <strain evidence="7 8">DSM 29128</strain>
    </source>
</reference>
<dbReference type="Gene3D" id="3.40.50.720">
    <property type="entry name" value="NAD(P)-binding Rossmann-like Domain"/>
    <property type="match status" value="2"/>
</dbReference>
<proteinExistence type="inferred from homology"/>
<accession>A0A2M8WLF2</accession>
<dbReference type="GO" id="GO:0051287">
    <property type="term" value="F:NAD binding"/>
    <property type="evidence" value="ECO:0007669"/>
    <property type="project" value="InterPro"/>
</dbReference>
<keyword evidence="2 4" id="KW-0560">Oxidoreductase</keyword>
<evidence type="ECO:0000259" key="6">
    <source>
        <dbReference type="Pfam" id="PF02826"/>
    </source>
</evidence>
<dbReference type="PANTHER" id="PTHR43026:SF1">
    <property type="entry name" value="2-HYDROXYACID DEHYDROGENASE HOMOLOG 1-RELATED"/>
    <property type="match status" value="1"/>
</dbReference>
<dbReference type="SUPFAM" id="SSF51735">
    <property type="entry name" value="NAD(P)-binding Rossmann-fold domains"/>
    <property type="match status" value="1"/>
</dbReference>
<dbReference type="InterPro" id="IPR029753">
    <property type="entry name" value="D-isomer_DH_CS"/>
</dbReference>
<dbReference type="EMBL" id="PGTY01000001">
    <property type="protein sequence ID" value="PJI91750.1"/>
    <property type="molecule type" value="Genomic_DNA"/>
</dbReference>
<dbReference type="InterPro" id="IPR029752">
    <property type="entry name" value="D-isomer_DH_CS1"/>
</dbReference>
<protein>
    <submittedName>
        <fullName evidence="7">D-lactate dehydrogenase</fullName>
    </submittedName>
</protein>
<keyword evidence="8" id="KW-1185">Reference proteome</keyword>
<evidence type="ECO:0000256" key="3">
    <source>
        <dbReference type="ARBA" id="ARBA00023027"/>
    </source>
</evidence>
<evidence type="ECO:0000256" key="4">
    <source>
        <dbReference type="RuleBase" id="RU003719"/>
    </source>
</evidence>
<comment type="similarity">
    <text evidence="1 4">Belongs to the D-isomer specific 2-hydroxyacid dehydrogenase family.</text>
</comment>
<sequence>MKVTVFSTKPYDEAFLNAANNNTHALTFLDVRLSHQTAALAQGSEAVCAFVNDDLCADVITQLAQAGTRLVALRSAGFNHIDLGAAQNAGITVARVPAYSPHAVAEHTIALILTLNRRLHRAYNRVRDGNFSLDGLLGFDLYGKTVGIIGTGKIGEIVAQILKGFGCDMIAFDPYKNPTCVDLGVRYVDLGELLAMSDVITLQCPLTPQTHHLIDADAIAQMKPGVMLINTSRGAVVDASALIAGLKNGAVGSVGLDVYEEEADLFFEDFSQTFIRDDVFARLLTFPNVLITGHQGFFTREALTAIAETTIANITAFERDGAPLHEVPIPGSI</sequence>
<dbReference type="PANTHER" id="PTHR43026">
    <property type="entry name" value="2-HYDROXYACID DEHYDROGENASE HOMOLOG 1-RELATED"/>
    <property type="match status" value="1"/>
</dbReference>
<evidence type="ECO:0000256" key="2">
    <source>
        <dbReference type="ARBA" id="ARBA00023002"/>
    </source>
</evidence>
<feature type="domain" description="D-isomer specific 2-hydroxyacid dehydrogenase catalytic" evidence="5">
    <location>
        <begin position="5"/>
        <end position="327"/>
    </location>
</feature>
<evidence type="ECO:0000259" key="5">
    <source>
        <dbReference type="Pfam" id="PF00389"/>
    </source>
</evidence>
<dbReference type="PROSITE" id="PS00671">
    <property type="entry name" value="D_2_HYDROXYACID_DH_3"/>
    <property type="match status" value="1"/>
</dbReference>
<name>A0A2M8WLF2_9RHOB</name>
<dbReference type="OrthoDB" id="9793626at2"/>
<comment type="caution">
    <text evidence="7">The sequence shown here is derived from an EMBL/GenBank/DDBJ whole genome shotgun (WGS) entry which is preliminary data.</text>
</comment>
<dbReference type="GO" id="GO:0008720">
    <property type="term" value="F:D-lactate dehydrogenase (NAD+) activity"/>
    <property type="evidence" value="ECO:0007669"/>
    <property type="project" value="TreeGrafter"/>
</dbReference>
<dbReference type="InterPro" id="IPR006140">
    <property type="entry name" value="D-isomer_DH_NAD-bd"/>
</dbReference>
<dbReference type="RefSeq" id="WP_100366642.1">
    <property type="nucleotide sequence ID" value="NZ_PGTY01000001.1"/>
</dbReference>
<keyword evidence="3" id="KW-0520">NAD</keyword>
<dbReference type="InterPro" id="IPR006139">
    <property type="entry name" value="D-isomer_2_OHA_DH_cat_dom"/>
</dbReference>
<dbReference type="AlphaFoldDB" id="A0A2M8WLF2"/>
<evidence type="ECO:0000313" key="8">
    <source>
        <dbReference type="Proteomes" id="UP000228531"/>
    </source>
</evidence>
<evidence type="ECO:0000256" key="1">
    <source>
        <dbReference type="ARBA" id="ARBA00005854"/>
    </source>
</evidence>
<evidence type="ECO:0000313" key="7">
    <source>
        <dbReference type="EMBL" id="PJI91750.1"/>
    </source>
</evidence>
<dbReference type="FunFam" id="3.40.50.720:FF:000050">
    <property type="entry name" value="D-lactate dehydrogenase"/>
    <property type="match status" value="1"/>
</dbReference>